<sequence>MADNVAITGRSLDFRENRIIKGGKLNGDLA</sequence>
<comment type="caution">
    <text evidence="1">The sequence shown here is derived from an EMBL/GenBank/DDBJ whole genome shotgun (WGS) entry which is preliminary data.</text>
</comment>
<proteinExistence type="predicted"/>
<dbReference type="Proteomes" id="UP000034207">
    <property type="component" value="Unassembled WGS sequence"/>
</dbReference>
<protein>
    <submittedName>
        <fullName evidence="1">Uncharacterized protein</fullName>
    </submittedName>
</protein>
<reference evidence="1 2" key="1">
    <citation type="journal article" date="2015" name="Nature">
        <title>rRNA introns, odd ribosomes, and small enigmatic genomes across a large radiation of phyla.</title>
        <authorList>
            <person name="Brown C.T."/>
            <person name="Hug L.A."/>
            <person name="Thomas B.C."/>
            <person name="Sharon I."/>
            <person name="Castelle C.J."/>
            <person name="Singh A."/>
            <person name="Wilkins M.J."/>
            <person name="Williams K.H."/>
            <person name="Banfield J.F."/>
        </authorList>
    </citation>
    <scope>NUCLEOTIDE SEQUENCE [LARGE SCALE GENOMIC DNA]</scope>
</reference>
<dbReference type="AlphaFoldDB" id="A0A0G0PV26"/>
<gene>
    <name evidence="1" type="ORF">UT18_C0026G0016</name>
</gene>
<name>A0A0G0PV26_UNCC2</name>
<dbReference type="STRING" id="1618345.UT18_C0026G0016"/>
<accession>A0A0G0PV26</accession>
<organism evidence="1 2">
    <name type="scientific">candidate division CPR2 bacterium GW2011_GWC2_39_10</name>
    <dbReference type="NCBI Taxonomy" id="1618345"/>
    <lineage>
        <taxon>Bacteria</taxon>
        <taxon>Bacteria division CPR2</taxon>
    </lineage>
</organism>
<evidence type="ECO:0000313" key="1">
    <source>
        <dbReference type="EMBL" id="KKQ93141.1"/>
    </source>
</evidence>
<dbReference type="EMBL" id="LBVV01000026">
    <property type="protein sequence ID" value="KKQ93141.1"/>
    <property type="molecule type" value="Genomic_DNA"/>
</dbReference>
<evidence type="ECO:0000313" key="2">
    <source>
        <dbReference type="Proteomes" id="UP000034207"/>
    </source>
</evidence>